<feature type="region of interest" description="Disordered" evidence="1">
    <location>
        <begin position="308"/>
        <end position="331"/>
    </location>
</feature>
<sequence length="477" mass="52756">MHKMKMINDVHDIKVADLPMLLVKPLHRIHAYPALLKSLSEAVVGTAYAHYPELQAGLRAAERISDRLHKVYRSAKNTLILGTLPRRLIKWEESEVSQLGSLLLSDFFTMPGDKDDGLHAFLFEKGILLCKELPGFLLGSKRTRKRAWTLTKPKSPTQLPDMDTRLIVETHISLQTEFHVAPYSQGQHSLFIWWNGDDGSDDGHKVLCCQDVTQLREWEGELKLFAARKDAQPPTSDIVHPQEIQGTDDQLYFDDLSLTEEARIPEIVTTAAGPSADHHAVRTRSGSWSTLRRKFSSAALSTKVASGKYPSYDGAASHTTSSLRPRSGSFPYARPDPHIGLNRARATPSPLSRSVDLPLTGENNRGEQLRTQTPSVYDETANLLAAATDSGTPAQTTAVDIIVHPSPANTDPFQDGRSSIFPFSIWDRLRHKLSSSSFRASDDADDLPTSPPNAGLLVPPRNRVRSASDPIASSRRT</sequence>
<proteinExistence type="predicted"/>
<dbReference type="AlphaFoldDB" id="A0A165GE67"/>
<dbReference type="GeneID" id="63819403"/>
<dbReference type="PANTHER" id="PTHR47339">
    <property type="entry name" value="CELL DIVISION CONTROL PROTEIN 24"/>
    <property type="match status" value="1"/>
</dbReference>
<dbReference type="GO" id="GO:0005737">
    <property type="term" value="C:cytoplasm"/>
    <property type="evidence" value="ECO:0007669"/>
    <property type="project" value="TreeGrafter"/>
</dbReference>
<dbReference type="GO" id="GO:0000935">
    <property type="term" value="C:division septum"/>
    <property type="evidence" value="ECO:0007669"/>
    <property type="project" value="TreeGrafter"/>
</dbReference>
<dbReference type="RefSeq" id="XP_040767963.1">
    <property type="nucleotide sequence ID" value="XM_040902372.1"/>
</dbReference>
<dbReference type="EMBL" id="KV427609">
    <property type="protein sequence ID" value="KZT10223.1"/>
    <property type="molecule type" value="Genomic_DNA"/>
</dbReference>
<dbReference type="GO" id="GO:0030010">
    <property type="term" value="P:establishment of cell polarity"/>
    <property type="evidence" value="ECO:0007669"/>
    <property type="project" value="TreeGrafter"/>
</dbReference>
<feature type="region of interest" description="Disordered" evidence="1">
    <location>
        <begin position="438"/>
        <end position="477"/>
    </location>
</feature>
<organism evidence="3 4">
    <name type="scientific">Laetiporus sulphureus 93-53</name>
    <dbReference type="NCBI Taxonomy" id="1314785"/>
    <lineage>
        <taxon>Eukaryota</taxon>
        <taxon>Fungi</taxon>
        <taxon>Dikarya</taxon>
        <taxon>Basidiomycota</taxon>
        <taxon>Agaricomycotina</taxon>
        <taxon>Agaricomycetes</taxon>
        <taxon>Polyporales</taxon>
        <taxon>Laetiporus</taxon>
    </lineage>
</organism>
<dbReference type="InterPro" id="IPR011993">
    <property type="entry name" value="PH-like_dom_sf"/>
</dbReference>
<evidence type="ECO:0000313" key="3">
    <source>
        <dbReference type="EMBL" id="KZT10223.1"/>
    </source>
</evidence>
<evidence type="ECO:0000256" key="1">
    <source>
        <dbReference type="SAM" id="MobiDB-lite"/>
    </source>
</evidence>
<dbReference type="Gene3D" id="2.30.29.30">
    <property type="entry name" value="Pleckstrin-homology domain (PH domain)/Phosphotyrosine-binding domain (PTB)"/>
    <property type="match status" value="1"/>
</dbReference>
<dbReference type="PROSITE" id="PS50010">
    <property type="entry name" value="DH_2"/>
    <property type="match status" value="1"/>
</dbReference>
<dbReference type="OrthoDB" id="1594986at2759"/>
<dbReference type="Proteomes" id="UP000076871">
    <property type="component" value="Unassembled WGS sequence"/>
</dbReference>
<dbReference type="SUPFAM" id="SSF48065">
    <property type="entry name" value="DBL homology domain (DH-domain)"/>
    <property type="match status" value="1"/>
</dbReference>
<dbReference type="Pfam" id="PF15411">
    <property type="entry name" value="PH_10"/>
    <property type="match status" value="1"/>
</dbReference>
<feature type="domain" description="DH" evidence="2">
    <location>
        <begin position="1"/>
        <end position="71"/>
    </location>
</feature>
<gene>
    <name evidence="3" type="ORF">LAESUDRAFT_416371</name>
</gene>
<name>A0A165GE67_9APHY</name>
<protein>
    <recommendedName>
        <fullName evidence="2">DH domain-containing protein</fullName>
    </recommendedName>
</protein>
<feature type="region of interest" description="Disordered" evidence="1">
    <location>
        <begin position="344"/>
        <end position="367"/>
    </location>
</feature>
<dbReference type="InterPro" id="IPR000219">
    <property type="entry name" value="DH_dom"/>
</dbReference>
<dbReference type="SUPFAM" id="SSF50729">
    <property type="entry name" value="PH domain-like"/>
    <property type="match status" value="1"/>
</dbReference>
<dbReference type="PANTHER" id="PTHR47339:SF1">
    <property type="entry name" value="CELL DIVISION CONTROL PROTEIN 24"/>
    <property type="match status" value="1"/>
</dbReference>
<dbReference type="InterPro" id="IPR035899">
    <property type="entry name" value="DBL_dom_sf"/>
</dbReference>
<evidence type="ECO:0000259" key="2">
    <source>
        <dbReference type="PROSITE" id="PS50010"/>
    </source>
</evidence>
<dbReference type="STRING" id="1314785.A0A165GE67"/>
<evidence type="ECO:0000313" key="4">
    <source>
        <dbReference type="Proteomes" id="UP000076871"/>
    </source>
</evidence>
<reference evidence="3 4" key="1">
    <citation type="journal article" date="2016" name="Mol. Biol. Evol.">
        <title>Comparative Genomics of Early-Diverging Mushroom-Forming Fungi Provides Insights into the Origins of Lignocellulose Decay Capabilities.</title>
        <authorList>
            <person name="Nagy L.G."/>
            <person name="Riley R."/>
            <person name="Tritt A."/>
            <person name="Adam C."/>
            <person name="Daum C."/>
            <person name="Floudas D."/>
            <person name="Sun H."/>
            <person name="Yadav J.S."/>
            <person name="Pangilinan J."/>
            <person name="Larsson K.H."/>
            <person name="Matsuura K."/>
            <person name="Barry K."/>
            <person name="Labutti K."/>
            <person name="Kuo R."/>
            <person name="Ohm R.A."/>
            <person name="Bhattacharya S.S."/>
            <person name="Shirouzu T."/>
            <person name="Yoshinaga Y."/>
            <person name="Martin F.M."/>
            <person name="Grigoriev I.V."/>
            <person name="Hibbett D.S."/>
        </authorList>
    </citation>
    <scope>NUCLEOTIDE SEQUENCE [LARGE SCALE GENOMIC DNA]</scope>
    <source>
        <strain evidence="3 4">93-53</strain>
    </source>
</reference>
<keyword evidence="4" id="KW-1185">Reference proteome</keyword>
<dbReference type="GO" id="GO:0031106">
    <property type="term" value="P:septin ring organization"/>
    <property type="evidence" value="ECO:0007669"/>
    <property type="project" value="TreeGrafter"/>
</dbReference>
<dbReference type="InterPro" id="IPR053026">
    <property type="entry name" value="CDC42_GEF"/>
</dbReference>
<dbReference type="InParanoid" id="A0A165GE67"/>
<dbReference type="GO" id="GO:0005085">
    <property type="term" value="F:guanyl-nucleotide exchange factor activity"/>
    <property type="evidence" value="ECO:0007669"/>
    <property type="project" value="InterPro"/>
</dbReference>
<dbReference type="GO" id="GO:0043332">
    <property type="term" value="C:mating projection tip"/>
    <property type="evidence" value="ECO:0007669"/>
    <property type="project" value="TreeGrafter"/>
</dbReference>
<accession>A0A165GE67</accession>
<dbReference type="GO" id="GO:0005634">
    <property type="term" value="C:nucleus"/>
    <property type="evidence" value="ECO:0007669"/>
    <property type="project" value="TreeGrafter"/>
</dbReference>